<reference evidence="2 3" key="1">
    <citation type="submission" date="2020-10" db="EMBL/GenBank/DDBJ databases">
        <title>Plant Genome Project.</title>
        <authorList>
            <person name="Zhang R.-G."/>
        </authorList>
    </citation>
    <scope>NUCLEOTIDE SEQUENCE [LARGE SCALE GENOMIC DNA]</scope>
    <source>
        <strain evidence="2">FAFU-HL-1</strain>
        <tissue evidence="2">Leaf</tissue>
    </source>
</reference>
<evidence type="ECO:0000313" key="3">
    <source>
        <dbReference type="Proteomes" id="UP000657918"/>
    </source>
</evidence>
<dbReference type="AlphaFoldDB" id="A0A835J948"/>
<keyword evidence="1" id="KW-0472">Membrane</keyword>
<evidence type="ECO:0000256" key="1">
    <source>
        <dbReference type="SAM" id="Phobius"/>
    </source>
</evidence>
<proteinExistence type="predicted"/>
<dbReference type="Proteomes" id="UP000657918">
    <property type="component" value="Chromosome 16"/>
</dbReference>
<protein>
    <submittedName>
        <fullName evidence="2">Uncharacterized protein</fullName>
    </submittedName>
</protein>
<dbReference type="EMBL" id="JADGMS010000016">
    <property type="protein sequence ID" value="KAF9665251.1"/>
    <property type="molecule type" value="Genomic_DNA"/>
</dbReference>
<sequence length="74" mass="8064">MEKQIPASQVVWSFHKGLNIITKFIRSTRVLWLGLVFFGGAGLVFKYPSVIGAIQGMITGWLGKTPAAGEEPSE</sequence>
<organism evidence="2 3">
    <name type="scientific">Salix dunnii</name>
    <dbReference type="NCBI Taxonomy" id="1413687"/>
    <lineage>
        <taxon>Eukaryota</taxon>
        <taxon>Viridiplantae</taxon>
        <taxon>Streptophyta</taxon>
        <taxon>Embryophyta</taxon>
        <taxon>Tracheophyta</taxon>
        <taxon>Spermatophyta</taxon>
        <taxon>Magnoliopsida</taxon>
        <taxon>eudicotyledons</taxon>
        <taxon>Gunneridae</taxon>
        <taxon>Pentapetalae</taxon>
        <taxon>rosids</taxon>
        <taxon>fabids</taxon>
        <taxon>Malpighiales</taxon>
        <taxon>Salicaceae</taxon>
        <taxon>Saliceae</taxon>
        <taxon>Salix</taxon>
    </lineage>
</organism>
<name>A0A835J948_9ROSI</name>
<keyword evidence="1" id="KW-0812">Transmembrane</keyword>
<keyword evidence="3" id="KW-1185">Reference proteome</keyword>
<accession>A0A835J948</accession>
<evidence type="ECO:0000313" key="2">
    <source>
        <dbReference type="EMBL" id="KAF9665251.1"/>
    </source>
</evidence>
<gene>
    <name evidence="2" type="ORF">SADUNF_Sadunf16G0103100</name>
</gene>
<comment type="caution">
    <text evidence="2">The sequence shown here is derived from an EMBL/GenBank/DDBJ whole genome shotgun (WGS) entry which is preliminary data.</text>
</comment>
<keyword evidence="1" id="KW-1133">Transmembrane helix</keyword>
<feature type="transmembrane region" description="Helical" evidence="1">
    <location>
        <begin position="30"/>
        <end position="47"/>
    </location>
</feature>